<reference evidence="2" key="1">
    <citation type="journal article" date="2020" name="mSystems">
        <title>Genome- and Community-Level Interaction Insights into Carbon Utilization and Element Cycling Functions of Hydrothermarchaeota in Hydrothermal Sediment.</title>
        <authorList>
            <person name="Zhou Z."/>
            <person name="Liu Y."/>
            <person name="Xu W."/>
            <person name="Pan J."/>
            <person name="Luo Z.H."/>
            <person name="Li M."/>
        </authorList>
    </citation>
    <scope>NUCLEOTIDE SEQUENCE [LARGE SCALE GENOMIC DNA]</scope>
    <source>
        <strain evidence="2">SpSt-679</strain>
    </source>
</reference>
<accession>A0A7V4A2K9</accession>
<dbReference type="EMBL" id="DTCX01000485">
    <property type="protein sequence ID" value="HGL50631.1"/>
    <property type="molecule type" value="Genomic_DNA"/>
</dbReference>
<evidence type="ECO:0000256" key="1">
    <source>
        <dbReference type="SAM" id="SignalP"/>
    </source>
</evidence>
<feature type="chain" id="PRO_5030717486" evidence="1">
    <location>
        <begin position="22"/>
        <end position="165"/>
    </location>
</feature>
<gene>
    <name evidence="2" type="ORF">ENU54_08615</name>
</gene>
<protein>
    <submittedName>
        <fullName evidence="2">Uncharacterized protein</fullName>
    </submittedName>
</protein>
<dbReference type="AlphaFoldDB" id="A0A7V4A2K9"/>
<evidence type="ECO:0000313" key="2">
    <source>
        <dbReference type="EMBL" id="HGL50631.1"/>
    </source>
</evidence>
<comment type="caution">
    <text evidence="2">The sequence shown here is derived from an EMBL/GenBank/DDBJ whole genome shotgun (WGS) entry which is preliminary data.</text>
</comment>
<feature type="signal peptide" evidence="1">
    <location>
        <begin position="1"/>
        <end position="21"/>
    </location>
</feature>
<name>A0A7V4A2K9_9DEIN</name>
<organism evidence="2">
    <name type="scientific">Thermus tengchongensis</name>
    <dbReference type="NCBI Taxonomy" id="1214928"/>
    <lineage>
        <taxon>Bacteria</taxon>
        <taxon>Thermotogati</taxon>
        <taxon>Deinococcota</taxon>
        <taxon>Deinococci</taxon>
        <taxon>Thermales</taxon>
        <taxon>Thermaceae</taxon>
        <taxon>Thermus</taxon>
    </lineage>
</organism>
<sequence>MPKARLVLLFSVLLALGQTLAAQELCCPGGGAASLGFGLTGSTPVLIGRFWISSRSALEVGLANPFQFDWFFLSSLQTIRSFCTFRPYIAVGVNLPIRYSSWWITGWAGAGVEWCPPGLENLSFALTGGIAFTYCLCCGPWWERYYCWVRGTWFMLSLSYYLPPL</sequence>
<proteinExistence type="predicted"/>
<keyword evidence="1" id="KW-0732">Signal</keyword>